<feature type="compositionally biased region" description="Basic and acidic residues" evidence="1">
    <location>
        <begin position="68"/>
        <end position="80"/>
    </location>
</feature>
<evidence type="ECO:0000313" key="2">
    <source>
        <dbReference type="EMBL" id="SPO03254.1"/>
    </source>
</evidence>
<feature type="compositionally biased region" description="Polar residues" evidence="1">
    <location>
        <begin position="24"/>
        <end position="34"/>
    </location>
</feature>
<evidence type="ECO:0000313" key="3">
    <source>
        <dbReference type="Proteomes" id="UP001187682"/>
    </source>
</evidence>
<protein>
    <submittedName>
        <fullName evidence="2">Uncharacterized protein</fullName>
    </submittedName>
</protein>
<organism evidence="2 3">
    <name type="scientific">Cephalotrichum gorgonifer</name>
    <dbReference type="NCBI Taxonomy" id="2041049"/>
    <lineage>
        <taxon>Eukaryota</taxon>
        <taxon>Fungi</taxon>
        <taxon>Dikarya</taxon>
        <taxon>Ascomycota</taxon>
        <taxon>Pezizomycotina</taxon>
        <taxon>Sordariomycetes</taxon>
        <taxon>Hypocreomycetidae</taxon>
        <taxon>Microascales</taxon>
        <taxon>Microascaceae</taxon>
        <taxon>Cephalotrichum</taxon>
    </lineage>
</organism>
<dbReference type="AlphaFoldDB" id="A0AAE8SW57"/>
<dbReference type="Proteomes" id="UP001187682">
    <property type="component" value="Unassembled WGS sequence"/>
</dbReference>
<dbReference type="EMBL" id="ONZQ02000008">
    <property type="protein sequence ID" value="SPO03254.1"/>
    <property type="molecule type" value="Genomic_DNA"/>
</dbReference>
<feature type="compositionally biased region" description="Basic residues" evidence="1">
    <location>
        <begin position="1"/>
        <end position="15"/>
    </location>
</feature>
<keyword evidence="3" id="KW-1185">Reference proteome</keyword>
<feature type="region of interest" description="Disordered" evidence="1">
    <location>
        <begin position="1"/>
        <end position="93"/>
    </location>
</feature>
<evidence type="ECO:0000256" key="1">
    <source>
        <dbReference type="SAM" id="MobiDB-lite"/>
    </source>
</evidence>
<feature type="compositionally biased region" description="Basic residues" evidence="1">
    <location>
        <begin position="218"/>
        <end position="232"/>
    </location>
</feature>
<comment type="caution">
    <text evidence="2">The sequence shown here is derived from an EMBL/GenBank/DDBJ whole genome shotgun (WGS) entry which is preliminary data.</text>
</comment>
<feature type="region of interest" description="Disordered" evidence="1">
    <location>
        <begin position="218"/>
        <end position="257"/>
    </location>
</feature>
<gene>
    <name evidence="2" type="ORF">DNG_05936</name>
</gene>
<feature type="compositionally biased region" description="Basic residues" evidence="1">
    <location>
        <begin position="81"/>
        <end position="90"/>
    </location>
</feature>
<accession>A0AAE8SW57</accession>
<proteinExistence type="predicted"/>
<name>A0AAE8SW57_9PEZI</name>
<sequence>MSRSRASRRKSKKDARKQEATDYQAKQQQTQEQNIRGRFAAENQAREQGREEVEDQQSGLPTHPKLVKPTEKKSLVEKQQAKKRQAKKNPGHSEADLVSLLHDREALSFPGILRPAAARDPTTHPEPVSDERQALIEDTYAKLLAAPRYPYVCDAWIYSYRGKLAEVRYEEVEAVLGDMSARWFREALRGFEKDPEDLGGDVYQWPACPDCGCYKDKPRKRVGKAHATRRKTALAGGDGANEDREEERGGASGTTQE</sequence>
<reference evidence="2" key="1">
    <citation type="submission" date="2018-03" db="EMBL/GenBank/DDBJ databases">
        <authorList>
            <person name="Guldener U."/>
        </authorList>
    </citation>
    <scope>NUCLEOTIDE SEQUENCE</scope>
</reference>